<proteinExistence type="predicted"/>
<dbReference type="GO" id="GO:0005856">
    <property type="term" value="C:cytoskeleton"/>
    <property type="evidence" value="ECO:0007669"/>
    <property type="project" value="TreeGrafter"/>
</dbReference>
<protein>
    <recommendedName>
        <fullName evidence="2">Class II aldolase/adducin N-terminal domain-containing protein</fullName>
    </recommendedName>
</protein>
<gene>
    <name evidence="3" type="ORF">G7Y89_g12414</name>
</gene>
<feature type="compositionally biased region" description="Basic and acidic residues" evidence="1">
    <location>
        <begin position="22"/>
        <end position="33"/>
    </location>
</feature>
<comment type="caution">
    <text evidence="3">The sequence shown here is derived from an EMBL/GenBank/DDBJ whole genome shotgun (WGS) entry which is preliminary data.</text>
</comment>
<dbReference type="SUPFAM" id="SSF53639">
    <property type="entry name" value="AraD/HMP-PK domain-like"/>
    <property type="match status" value="1"/>
</dbReference>
<dbReference type="PANTHER" id="PTHR10672:SF41">
    <property type="entry name" value="CLASS II ALDOLASE_ADDUCIN DOMAIN PROTEIN (AFU_ORTHOLOGUE AFUA_3G01330)"/>
    <property type="match status" value="1"/>
</dbReference>
<dbReference type="EMBL" id="JAAMPI010001303">
    <property type="protein sequence ID" value="KAF4625751.1"/>
    <property type="molecule type" value="Genomic_DNA"/>
</dbReference>
<sequence length="154" mass="16795">MAPPSATHDELSSNTNTTLNPKTDKATLEPGLSKKEDASKLILPGSPTFTNKLEEREFQKGRLALAFRIFAKLGFDEGVAGHITLRDPIEPTSFWVNPFGVAWPLLKASDLILVNENGEVIDGGPCRLLNRADDRECGVLVYEFREVLSGAVDG</sequence>
<dbReference type="InterPro" id="IPR051017">
    <property type="entry name" value="Aldolase-II_Adducin_sf"/>
</dbReference>
<reference evidence="3 4" key="1">
    <citation type="submission" date="2020-03" db="EMBL/GenBank/DDBJ databases">
        <title>Draft Genome Sequence of Cudoniella acicularis.</title>
        <authorList>
            <person name="Buettner E."/>
            <person name="Kellner H."/>
        </authorList>
    </citation>
    <scope>NUCLEOTIDE SEQUENCE [LARGE SCALE GENOMIC DNA]</scope>
    <source>
        <strain evidence="3 4">DSM 108380</strain>
    </source>
</reference>
<dbReference type="Gene3D" id="3.40.225.10">
    <property type="entry name" value="Class II aldolase/adducin N-terminal domain"/>
    <property type="match status" value="1"/>
</dbReference>
<feature type="region of interest" description="Disordered" evidence="1">
    <location>
        <begin position="1"/>
        <end position="33"/>
    </location>
</feature>
<name>A0A8H4VX16_9HELO</name>
<dbReference type="Proteomes" id="UP000566819">
    <property type="component" value="Unassembled WGS sequence"/>
</dbReference>
<dbReference type="InterPro" id="IPR001303">
    <property type="entry name" value="Aldolase_II/adducin_N"/>
</dbReference>
<dbReference type="GO" id="GO:0051015">
    <property type="term" value="F:actin filament binding"/>
    <property type="evidence" value="ECO:0007669"/>
    <property type="project" value="TreeGrafter"/>
</dbReference>
<accession>A0A8H4VX16</accession>
<evidence type="ECO:0000313" key="4">
    <source>
        <dbReference type="Proteomes" id="UP000566819"/>
    </source>
</evidence>
<dbReference type="PANTHER" id="PTHR10672">
    <property type="entry name" value="ADDUCIN"/>
    <property type="match status" value="1"/>
</dbReference>
<dbReference type="AlphaFoldDB" id="A0A8H4VX16"/>
<feature type="domain" description="Class II aldolase/adducin N-terminal" evidence="2">
    <location>
        <begin position="62"/>
        <end position="123"/>
    </location>
</feature>
<dbReference type="Pfam" id="PF00596">
    <property type="entry name" value="Aldolase_II"/>
    <property type="match status" value="1"/>
</dbReference>
<dbReference type="OrthoDB" id="3238794at2759"/>
<evidence type="ECO:0000256" key="1">
    <source>
        <dbReference type="SAM" id="MobiDB-lite"/>
    </source>
</evidence>
<feature type="compositionally biased region" description="Polar residues" evidence="1">
    <location>
        <begin position="12"/>
        <end position="21"/>
    </location>
</feature>
<keyword evidence="4" id="KW-1185">Reference proteome</keyword>
<evidence type="ECO:0000313" key="3">
    <source>
        <dbReference type="EMBL" id="KAF4625751.1"/>
    </source>
</evidence>
<evidence type="ECO:0000259" key="2">
    <source>
        <dbReference type="Pfam" id="PF00596"/>
    </source>
</evidence>
<dbReference type="InterPro" id="IPR036409">
    <property type="entry name" value="Aldolase_II/adducin_N_sf"/>
</dbReference>
<organism evidence="3 4">
    <name type="scientific">Cudoniella acicularis</name>
    <dbReference type="NCBI Taxonomy" id="354080"/>
    <lineage>
        <taxon>Eukaryota</taxon>
        <taxon>Fungi</taxon>
        <taxon>Dikarya</taxon>
        <taxon>Ascomycota</taxon>
        <taxon>Pezizomycotina</taxon>
        <taxon>Leotiomycetes</taxon>
        <taxon>Helotiales</taxon>
        <taxon>Tricladiaceae</taxon>
        <taxon>Cudoniella</taxon>
    </lineage>
</organism>